<keyword evidence="3" id="KW-0830">Ubiquinone</keyword>
<dbReference type="Proteomes" id="UP000030652">
    <property type="component" value="Unassembled WGS sequence"/>
</dbReference>
<proteinExistence type="predicted"/>
<name>A0A0B0ER03_9BACT</name>
<dbReference type="EC" id="2.1.1.222" evidence="3"/>
<feature type="domain" description="Methyltransferase" evidence="1">
    <location>
        <begin position="169"/>
        <end position="280"/>
    </location>
</feature>
<evidence type="ECO:0000313" key="4">
    <source>
        <dbReference type="Proteomes" id="UP000030652"/>
    </source>
</evidence>
<dbReference type="eggNOG" id="COG0500">
    <property type="taxonomic scope" value="Bacteria"/>
</dbReference>
<dbReference type="Pfam" id="PF21320">
    <property type="entry name" value="WHD_Rv2258c"/>
    <property type="match status" value="1"/>
</dbReference>
<evidence type="ECO:0000259" key="2">
    <source>
        <dbReference type="Pfam" id="PF21320"/>
    </source>
</evidence>
<evidence type="ECO:0000259" key="1">
    <source>
        <dbReference type="Pfam" id="PF13847"/>
    </source>
</evidence>
<evidence type="ECO:0000313" key="3">
    <source>
        <dbReference type="EMBL" id="KHE93105.1"/>
    </source>
</evidence>
<dbReference type="SUPFAM" id="SSF53335">
    <property type="entry name" value="S-adenosyl-L-methionine-dependent methyltransferases"/>
    <property type="match status" value="1"/>
</dbReference>
<dbReference type="InterPro" id="IPR053173">
    <property type="entry name" value="SAM-binding_MTase"/>
</dbReference>
<dbReference type="InterPro" id="IPR025714">
    <property type="entry name" value="Methyltranfer_dom"/>
</dbReference>
<dbReference type="CDD" id="cd02440">
    <property type="entry name" value="AdoMet_MTases"/>
    <property type="match status" value="1"/>
</dbReference>
<keyword evidence="3" id="KW-0808">Transferase</keyword>
<dbReference type="SUPFAM" id="SSF46785">
    <property type="entry name" value="Winged helix' DNA-binding domain"/>
    <property type="match status" value="1"/>
</dbReference>
<sequence length="350" mass="38290">MDNNKVEELAFRIVGDMGGAFTMALGYIGDRLGIFKAMEGAGLLTSLELAEKTKLNERYVREWAKAMVAAEYLDYDPSSDRYIMTDEQACVLANEDSQMFVGGAFHFTTPTILNVRKIMDAFRNGGGISYSDIGEEIPEAIERFFRPGYVHFLAMDWLNTVPGLTVKLEEGVNIADIGCGCGQSSVAIAKAFPKSKVLGIDYHGSSIDRAKKLAASNGLTNIEFLEAFASAIPEKNFYDLICTLDCIHDMADPLSTLKVIREALTDNGTLFWSEPNASDNPLDCRNPVGKTFSSLSPFHCLTVSLAHCGSGLGTIIGESGARKLAEEAGYSCFEKLSIENPFNQFFALRR</sequence>
<reference evidence="3 4" key="1">
    <citation type="submission" date="2014-10" db="EMBL/GenBank/DDBJ databases">
        <title>Draft genome of anammox bacterium scalindua brodae, obtained using differential coverage binning of sequence data from two enrichment reactors.</title>
        <authorList>
            <person name="Speth D.R."/>
            <person name="Russ L."/>
            <person name="Kartal B."/>
            <person name="Op den Camp H.J."/>
            <person name="Dutilh B.E."/>
            <person name="Jetten M.S."/>
        </authorList>
    </citation>
    <scope>NUCLEOTIDE SEQUENCE [LARGE SCALE GENOMIC DNA]</scope>
    <source>
        <strain evidence="3">RU1</strain>
    </source>
</reference>
<dbReference type="EMBL" id="JRYO01000072">
    <property type="protein sequence ID" value="KHE93105.1"/>
    <property type="molecule type" value="Genomic_DNA"/>
</dbReference>
<protein>
    <submittedName>
        <fullName evidence="3">Ubiquinone biosynthesis O-methyltransferase</fullName>
        <ecNumber evidence="3">2.1.1.222</ecNumber>
    </submittedName>
</protein>
<dbReference type="InterPro" id="IPR036390">
    <property type="entry name" value="WH_DNA-bd_sf"/>
</dbReference>
<dbReference type="GO" id="GO:0032259">
    <property type="term" value="P:methylation"/>
    <property type="evidence" value="ECO:0007669"/>
    <property type="project" value="UniProtKB-KW"/>
</dbReference>
<organism evidence="3 4">
    <name type="scientific">Candidatus Scalindua brodae</name>
    <dbReference type="NCBI Taxonomy" id="237368"/>
    <lineage>
        <taxon>Bacteria</taxon>
        <taxon>Pseudomonadati</taxon>
        <taxon>Planctomycetota</taxon>
        <taxon>Candidatus Brocadiia</taxon>
        <taxon>Candidatus Brocadiales</taxon>
        <taxon>Candidatus Scalinduaceae</taxon>
        <taxon>Candidatus Scalindua</taxon>
    </lineage>
</organism>
<comment type="caution">
    <text evidence="3">The sequence shown here is derived from an EMBL/GenBank/DDBJ whole genome shotgun (WGS) entry which is preliminary data.</text>
</comment>
<dbReference type="InterPro" id="IPR048711">
    <property type="entry name" value="WHD_Rv2258c"/>
</dbReference>
<dbReference type="Pfam" id="PF13847">
    <property type="entry name" value="Methyltransf_31"/>
    <property type="match status" value="1"/>
</dbReference>
<dbReference type="Gene3D" id="3.40.50.150">
    <property type="entry name" value="Vaccinia Virus protein VP39"/>
    <property type="match status" value="1"/>
</dbReference>
<dbReference type="InterPro" id="IPR029063">
    <property type="entry name" value="SAM-dependent_MTases_sf"/>
</dbReference>
<dbReference type="PANTHER" id="PTHR45128">
    <property type="entry name" value="METHYLTRANSFERASE TYPE 11"/>
    <property type="match status" value="1"/>
</dbReference>
<accession>A0A0B0ER03</accession>
<keyword evidence="3" id="KW-0489">Methyltransferase</keyword>
<dbReference type="PANTHER" id="PTHR45128:SF2">
    <property type="entry name" value="METHYLTRANSFERASE DOMAIN-CONTAINING PROTEIN"/>
    <property type="match status" value="1"/>
</dbReference>
<dbReference type="GO" id="GO:0102208">
    <property type="term" value="F:2-polyprenyl-6-hydroxyphenol methylase activity"/>
    <property type="evidence" value="ECO:0007669"/>
    <property type="project" value="UniProtKB-EC"/>
</dbReference>
<dbReference type="AlphaFoldDB" id="A0A0B0ER03"/>
<feature type="domain" description="S-adenosylmethionine-dependent methyltransferase Rv2258c-like winged HTH" evidence="2">
    <location>
        <begin position="28"/>
        <end position="93"/>
    </location>
</feature>
<gene>
    <name evidence="3" type="primary">ubiG</name>
    <name evidence="3" type="ORF">SCABRO_01124</name>
</gene>